<accession>A0A0G2HJ41</accession>
<dbReference type="EMBL" id="JXQG01000086">
    <property type="protein sequence ID" value="KKZ10531.1"/>
    <property type="molecule type" value="Genomic_DNA"/>
</dbReference>
<evidence type="ECO:0000313" key="1">
    <source>
        <dbReference type="EMBL" id="KKZ10531.1"/>
    </source>
</evidence>
<protein>
    <recommendedName>
        <fullName evidence="3">Transposase</fullName>
    </recommendedName>
</protein>
<sequence length="87" mass="9688">MEEVKPLLSNDHFSVDGTLLHAWVSHGSLQPVDGQHDAGQDASTPPSYRNQLISFLEDSVKHGQTCHIESLWSLLKRGYMGIVHHIS</sequence>
<feature type="non-terminal residue" evidence="1">
    <location>
        <position position="87"/>
    </location>
</feature>
<gene>
    <name evidence="1" type="ORF">TE42_09890</name>
</gene>
<evidence type="ECO:0008006" key="3">
    <source>
        <dbReference type="Google" id="ProtNLM"/>
    </source>
</evidence>
<dbReference type="AlphaFoldDB" id="A0A0G2HJ41"/>
<organism evidence="1 2">
    <name type="scientific">Candidatus Synechococcus spongiarum SP3</name>
    <dbReference type="NCBI Taxonomy" id="1604020"/>
    <lineage>
        <taxon>Bacteria</taxon>
        <taxon>Bacillati</taxon>
        <taxon>Cyanobacteriota</taxon>
        <taxon>Cyanophyceae</taxon>
        <taxon>Synechococcales</taxon>
        <taxon>Synechococcaceae</taxon>
        <taxon>Synechococcus</taxon>
    </lineage>
</organism>
<name>A0A0G2HJ41_9SYNE</name>
<dbReference type="Proteomes" id="UP000035067">
    <property type="component" value="Unassembled WGS sequence"/>
</dbReference>
<reference evidence="1 2" key="1">
    <citation type="submission" date="2015-01" db="EMBL/GenBank/DDBJ databases">
        <title>Lifestyle Evolution in Cyanobacterial Symbionts of Sponges.</title>
        <authorList>
            <person name="Burgsdorf I."/>
            <person name="Slaby B.M."/>
            <person name="Handley K.M."/>
            <person name="Haber M."/>
            <person name="Blom J."/>
            <person name="Marshall C.W."/>
            <person name="Gilbert J.A."/>
            <person name="Hentschel U."/>
            <person name="Steindler L."/>
        </authorList>
    </citation>
    <scope>NUCLEOTIDE SEQUENCE [LARGE SCALE GENOMIC DNA]</scope>
    <source>
        <strain evidence="1">SP3</strain>
    </source>
</reference>
<comment type="caution">
    <text evidence="1">The sequence shown here is derived from an EMBL/GenBank/DDBJ whole genome shotgun (WGS) entry which is preliminary data.</text>
</comment>
<proteinExistence type="predicted"/>
<evidence type="ECO:0000313" key="2">
    <source>
        <dbReference type="Proteomes" id="UP000035067"/>
    </source>
</evidence>